<dbReference type="PANTHER" id="PTHR13194">
    <property type="entry name" value="COMPLEX I INTERMEDIATE-ASSOCIATED PROTEIN 30"/>
    <property type="match status" value="1"/>
</dbReference>
<protein>
    <submittedName>
        <fullName evidence="4">NADH ubiquinone oxidoreductase</fullName>
    </submittedName>
</protein>
<dbReference type="OrthoDB" id="442188at2"/>
<accession>A0A4V3V0P7</accession>
<keyword evidence="4" id="KW-0830">Ubiquinone</keyword>
<feature type="domain" description="NADH:ubiquinone oxidoreductase intermediate-associated protein 30" evidence="3">
    <location>
        <begin position="34"/>
        <end position="169"/>
    </location>
</feature>
<comment type="similarity">
    <text evidence="1">Belongs to the CIA30 family.</text>
</comment>
<dbReference type="InterPro" id="IPR008979">
    <property type="entry name" value="Galactose-bd-like_sf"/>
</dbReference>
<comment type="caution">
    <text evidence="4">The sequence shown here is derived from an EMBL/GenBank/DDBJ whole genome shotgun (WGS) entry which is preliminary data.</text>
</comment>
<dbReference type="Pfam" id="PF08547">
    <property type="entry name" value="CIA30"/>
    <property type="match status" value="1"/>
</dbReference>
<dbReference type="InterPro" id="IPR013857">
    <property type="entry name" value="NADH-UbQ_OxRdtase-assoc_prot30"/>
</dbReference>
<evidence type="ECO:0000256" key="1">
    <source>
        <dbReference type="ARBA" id="ARBA00007884"/>
    </source>
</evidence>
<keyword evidence="2" id="KW-0732">Signal</keyword>
<reference evidence="4 5" key="1">
    <citation type="submission" date="2019-04" db="EMBL/GenBank/DDBJ databases">
        <title>Draft genome sequence of Gemmobacter aestuarii sp. nov.</title>
        <authorList>
            <person name="Hameed A."/>
            <person name="Lin S.-Y."/>
            <person name="Shahina M."/>
            <person name="Lai W.-A."/>
            <person name="Young C.-C."/>
        </authorList>
    </citation>
    <scope>NUCLEOTIDE SEQUENCE [LARGE SCALE GENOMIC DNA]</scope>
    <source>
        <strain evidence="4 5">CC-PW-75</strain>
    </source>
</reference>
<evidence type="ECO:0000259" key="3">
    <source>
        <dbReference type="Pfam" id="PF08547"/>
    </source>
</evidence>
<dbReference type="Proteomes" id="UP000309450">
    <property type="component" value="Unassembled WGS sequence"/>
</dbReference>
<keyword evidence="5" id="KW-1185">Reference proteome</keyword>
<dbReference type="PANTHER" id="PTHR13194:SF19">
    <property type="entry name" value="NAD(P)-BINDING ROSSMANN-FOLD SUPERFAMILY PROTEIN"/>
    <property type="match status" value="1"/>
</dbReference>
<dbReference type="AlphaFoldDB" id="A0A4V3V0P7"/>
<feature type="signal peptide" evidence="2">
    <location>
        <begin position="1"/>
        <end position="22"/>
    </location>
</feature>
<proteinExistence type="inferred from homology"/>
<feature type="chain" id="PRO_5020707447" evidence="2">
    <location>
        <begin position="23"/>
        <end position="185"/>
    </location>
</feature>
<dbReference type="SUPFAM" id="SSF49785">
    <property type="entry name" value="Galactose-binding domain-like"/>
    <property type="match status" value="1"/>
</dbReference>
<evidence type="ECO:0000313" key="5">
    <source>
        <dbReference type="Proteomes" id="UP000309450"/>
    </source>
</evidence>
<dbReference type="RefSeq" id="WP_136393171.1">
    <property type="nucleotide sequence ID" value="NZ_SSND01000001.1"/>
</dbReference>
<dbReference type="EMBL" id="SSND01000001">
    <property type="protein sequence ID" value="THD84792.1"/>
    <property type="molecule type" value="Genomic_DNA"/>
</dbReference>
<evidence type="ECO:0000256" key="2">
    <source>
        <dbReference type="SAM" id="SignalP"/>
    </source>
</evidence>
<gene>
    <name evidence="4" type="ORF">E7811_03435</name>
</gene>
<sequence>MRRLSCLFLAVLLAASFDVPSAAQTLVIEDFRMQPETRWRFFTDQVMGGVSTGRVEFLQEDGRPHARMTGRVSTENRGGFIQMRMDLASSPPEGTTGLRLVVRGNGQRYFAHLRTSGTILPWQYYQAGFDVTGTWAEVRLPLEAFKPSGSLLRRVPSAPALTSVAVVAFGRDHDAEIEVREVGFY</sequence>
<dbReference type="InterPro" id="IPR039131">
    <property type="entry name" value="NDUFAF1"/>
</dbReference>
<evidence type="ECO:0000313" key="4">
    <source>
        <dbReference type="EMBL" id="THD84792.1"/>
    </source>
</evidence>
<organism evidence="4 5">
    <name type="scientific">Aliigemmobacter aestuarii</name>
    <dbReference type="NCBI Taxonomy" id="1445661"/>
    <lineage>
        <taxon>Bacteria</taxon>
        <taxon>Pseudomonadati</taxon>
        <taxon>Pseudomonadota</taxon>
        <taxon>Alphaproteobacteria</taxon>
        <taxon>Rhodobacterales</taxon>
        <taxon>Paracoccaceae</taxon>
        <taxon>Aliigemmobacter</taxon>
    </lineage>
</organism>
<name>A0A4V3V0P7_9RHOB</name>